<dbReference type="GO" id="GO:0043590">
    <property type="term" value="C:bacterial nucleoid"/>
    <property type="evidence" value="ECO:0007669"/>
    <property type="project" value="TreeGrafter"/>
</dbReference>
<reference evidence="1 2" key="1">
    <citation type="submission" date="2019-07" db="EMBL/GenBank/DDBJ databases">
        <title>Genomic Encyclopedia of Archaeal and Bacterial Type Strains, Phase II (KMG-II): from individual species to whole genera.</title>
        <authorList>
            <person name="Goeker M."/>
        </authorList>
    </citation>
    <scope>NUCLEOTIDE SEQUENCE [LARGE SCALE GENOMIC DNA]</scope>
    <source>
        <strain evidence="1 2">ATCC BAA-1139</strain>
    </source>
</reference>
<organism evidence="1 2">
    <name type="scientific">Geobacter argillaceus</name>
    <dbReference type="NCBI Taxonomy" id="345631"/>
    <lineage>
        <taxon>Bacteria</taxon>
        <taxon>Pseudomonadati</taxon>
        <taxon>Thermodesulfobacteriota</taxon>
        <taxon>Desulfuromonadia</taxon>
        <taxon>Geobacterales</taxon>
        <taxon>Geobacteraceae</taxon>
        <taxon>Geobacter</taxon>
    </lineage>
</organism>
<evidence type="ECO:0000313" key="2">
    <source>
        <dbReference type="Proteomes" id="UP000319449"/>
    </source>
</evidence>
<dbReference type="PANTHER" id="PTHR33991">
    <property type="entry name" value="DNA REPAIR PROTEIN RECO"/>
    <property type="match status" value="1"/>
</dbReference>
<keyword evidence="2" id="KW-1185">Reference proteome</keyword>
<gene>
    <name evidence="1" type="ORF">JN12_01908</name>
</gene>
<sequence>MLEHLDQAEACSSDRRFFEVNLLNILGYRPPIDACPGCGADLAATGGRLAGGGLHGIPCFACASGGRPVSSAAILELRQSLRTSRFGVVRFSGDLLAEAGELLDRAIASHLHRPIKSLAFLKEMELSG</sequence>
<dbReference type="Proteomes" id="UP000319449">
    <property type="component" value="Unassembled WGS sequence"/>
</dbReference>
<name>A0A562VNB3_9BACT</name>
<dbReference type="GO" id="GO:0006302">
    <property type="term" value="P:double-strand break repair"/>
    <property type="evidence" value="ECO:0007669"/>
    <property type="project" value="TreeGrafter"/>
</dbReference>
<comment type="caution">
    <text evidence="1">The sequence shown here is derived from an EMBL/GenBank/DDBJ whole genome shotgun (WGS) entry which is preliminary data.</text>
</comment>
<dbReference type="InterPro" id="IPR003717">
    <property type="entry name" value="RecO"/>
</dbReference>
<proteinExistence type="predicted"/>
<dbReference type="EMBL" id="VLLN01000010">
    <property type="protein sequence ID" value="TWJ19217.1"/>
    <property type="molecule type" value="Genomic_DNA"/>
</dbReference>
<accession>A0A562VNB3</accession>
<dbReference type="InterPro" id="IPR037278">
    <property type="entry name" value="ARFGAP/RecO"/>
</dbReference>
<dbReference type="AlphaFoldDB" id="A0A562VNB3"/>
<dbReference type="InterPro" id="IPR042242">
    <property type="entry name" value="RecO_C"/>
</dbReference>
<evidence type="ECO:0000313" key="1">
    <source>
        <dbReference type="EMBL" id="TWJ19217.1"/>
    </source>
</evidence>
<dbReference type="SUPFAM" id="SSF57863">
    <property type="entry name" value="ArfGap/RecO-like zinc finger"/>
    <property type="match status" value="1"/>
</dbReference>
<dbReference type="PANTHER" id="PTHR33991:SF1">
    <property type="entry name" value="DNA REPAIR PROTEIN RECO"/>
    <property type="match status" value="1"/>
</dbReference>
<dbReference type="Gene3D" id="1.20.1440.120">
    <property type="entry name" value="Recombination protein O, C-terminal domain"/>
    <property type="match status" value="1"/>
</dbReference>
<protein>
    <submittedName>
        <fullName evidence="1">DNA repair protein RecO (Recombination protein O)</fullName>
    </submittedName>
</protein>
<dbReference type="Pfam" id="PF02565">
    <property type="entry name" value="RecO_C"/>
    <property type="match status" value="1"/>
</dbReference>
<dbReference type="GO" id="GO:0006310">
    <property type="term" value="P:DNA recombination"/>
    <property type="evidence" value="ECO:0007669"/>
    <property type="project" value="InterPro"/>
</dbReference>